<dbReference type="VEuPathDB" id="VectorBase:LLONM1_011325"/>
<dbReference type="VEuPathDB" id="VectorBase:LLOJ004831"/>
<keyword evidence="3" id="KW-1185">Reference proteome</keyword>
<evidence type="ECO:0000313" key="3">
    <source>
        <dbReference type="Proteomes" id="UP000092461"/>
    </source>
</evidence>
<feature type="compositionally biased region" description="Low complexity" evidence="1">
    <location>
        <begin position="218"/>
        <end position="233"/>
    </location>
</feature>
<sequence length="320" mass="35437">MLFNEVPFFNFSLAVQLSVMTPPGSPHLSGGPPPLMTGSTCASTAGQLWKNRLTNIKNSFLGSPRFHRRKLQVSSDEVHLTPDSSPELTKRSWFGNLMTTEKDETFTVLVKGKPLATVKAHLIHAFLSMAELSHSVISPMSFRVEYKRNGTGPAMFQRHVRFQVDISAICKQGDVADMLFAITFTLLSGNIRRFRRICEHIQVCSKRFPMPSSPPGPSTVSQAVSESSSCGSDSSERLCYKRQVIKFLQIENELENETIFDMKSSTGRRSSASTNNNNTTTPCDPGSPKTVRSNSESSDHERLRDRAEERPTTMSGSAIA</sequence>
<feature type="compositionally biased region" description="Low complexity" evidence="1">
    <location>
        <begin position="264"/>
        <end position="281"/>
    </location>
</feature>
<protein>
    <recommendedName>
        <fullName evidence="4">Serine/threonine-protein kinase BRSK2</fullName>
    </recommendedName>
</protein>
<dbReference type="AlphaFoldDB" id="A0A1B0EY33"/>
<dbReference type="EnsemblMetazoa" id="LLOJ004831-RA">
    <property type="protein sequence ID" value="LLOJ004831-PA"/>
    <property type="gene ID" value="LLOJ004831"/>
</dbReference>
<evidence type="ECO:0000313" key="2">
    <source>
        <dbReference type="EnsemblMetazoa" id="LLOJ004831-PA"/>
    </source>
</evidence>
<dbReference type="Pfam" id="PF21122">
    <property type="entry name" value="KA1_BRSK"/>
    <property type="match status" value="1"/>
</dbReference>
<proteinExistence type="predicted"/>
<organism evidence="2 3">
    <name type="scientific">Lutzomyia longipalpis</name>
    <name type="common">Sand fly</name>
    <dbReference type="NCBI Taxonomy" id="7200"/>
    <lineage>
        <taxon>Eukaryota</taxon>
        <taxon>Metazoa</taxon>
        <taxon>Ecdysozoa</taxon>
        <taxon>Arthropoda</taxon>
        <taxon>Hexapoda</taxon>
        <taxon>Insecta</taxon>
        <taxon>Pterygota</taxon>
        <taxon>Neoptera</taxon>
        <taxon>Endopterygota</taxon>
        <taxon>Diptera</taxon>
        <taxon>Nematocera</taxon>
        <taxon>Psychodoidea</taxon>
        <taxon>Psychodidae</taxon>
        <taxon>Lutzomyia</taxon>
        <taxon>Lutzomyia</taxon>
    </lineage>
</organism>
<dbReference type="Proteomes" id="UP000092461">
    <property type="component" value="Unassembled WGS sequence"/>
</dbReference>
<accession>A0A1B0EY33</accession>
<feature type="compositionally biased region" description="Basic and acidic residues" evidence="1">
    <location>
        <begin position="297"/>
        <end position="311"/>
    </location>
</feature>
<dbReference type="EMBL" id="AJWK01015168">
    <property type="status" value="NOT_ANNOTATED_CDS"/>
    <property type="molecule type" value="Genomic_DNA"/>
</dbReference>
<feature type="region of interest" description="Disordered" evidence="1">
    <location>
        <begin position="208"/>
        <end position="234"/>
    </location>
</feature>
<feature type="region of interest" description="Disordered" evidence="1">
    <location>
        <begin position="264"/>
        <end position="320"/>
    </location>
</feature>
<evidence type="ECO:0000256" key="1">
    <source>
        <dbReference type="SAM" id="MobiDB-lite"/>
    </source>
</evidence>
<name>A0A1B0EY33_LUTLO</name>
<evidence type="ECO:0008006" key="4">
    <source>
        <dbReference type="Google" id="ProtNLM"/>
    </source>
</evidence>
<reference evidence="2" key="1">
    <citation type="submission" date="2020-05" db="UniProtKB">
        <authorList>
            <consortium name="EnsemblMetazoa"/>
        </authorList>
    </citation>
    <scope>IDENTIFICATION</scope>
    <source>
        <strain evidence="2">Jacobina</strain>
    </source>
</reference>